<reference evidence="1 2" key="1">
    <citation type="submission" date="2016-10" db="EMBL/GenBank/DDBJ databases">
        <authorList>
            <person name="de Groot N.N."/>
        </authorList>
    </citation>
    <scope>NUCLEOTIDE SEQUENCE [LARGE SCALE GENOMIC DNA]</scope>
    <source>
        <strain evidence="1 2">DSM 20678</strain>
    </source>
</reference>
<organism evidence="1 2">
    <name type="scientific">Caldicoprobacter faecalis</name>
    <dbReference type="NCBI Taxonomy" id="937334"/>
    <lineage>
        <taxon>Bacteria</taxon>
        <taxon>Bacillati</taxon>
        <taxon>Bacillota</taxon>
        <taxon>Clostridia</taxon>
        <taxon>Caldicoprobacterales</taxon>
        <taxon>Caldicoprobacteraceae</taxon>
        <taxon>Caldicoprobacter</taxon>
    </lineage>
</organism>
<gene>
    <name evidence="1" type="ORF">SAMN05444406_11423</name>
</gene>
<dbReference type="RefSeq" id="WP_092282356.1">
    <property type="nucleotide sequence ID" value="NZ_FOXR01000014.1"/>
</dbReference>
<evidence type="ECO:0000313" key="2">
    <source>
        <dbReference type="Proteomes" id="UP000198577"/>
    </source>
</evidence>
<dbReference type="EMBL" id="FOXR01000014">
    <property type="protein sequence ID" value="SFQ14855.1"/>
    <property type="molecule type" value="Genomic_DNA"/>
</dbReference>
<evidence type="ECO:0000313" key="1">
    <source>
        <dbReference type="EMBL" id="SFQ14855.1"/>
    </source>
</evidence>
<proteinExistence type="predicted"/>
<dbReference type="STRING" id="937334.SAMN05444406_11423"/>
<dbReference type="Proteomes" id="UP000198577">
    <property type="component" value="Unassembled WGS sequence"/>
</dbReference>
<dbReference type="OrthoDB" id="1684603at2"/>
<evidence type="ECO:0008006" key="3">
    <source>
        <dbReference type="Google" id="ProtNLM"/>
    </source>
</evidence>
<accession>A0A1I5W532</accession>
<name>A0A1I5W532_9FIRM</name>
<protein>
    <recommendedName>
        <fullName evidence="3">Signal transducing protein</fullName>
    </recommendedName>
</protein>
<sequence>MWVVVYMAQGKEMSEKIGDLLTKEGFLIKIKPIYKNVAPEDNYYKIMVPKSEASEAHKVLMENKYL</sequence>
<keyword evidence="2" id="KW-1185">Reference proteome</keyword>
<dbReference type="AlphaFoldDB" id="A0A1I5W532"/>